<reference evidence="2 3" key="1">
    <citation type="journal article" date="2017" name="BMC Genomics">
        <title>Genomic analysis of methanogenic archaea reveals a shift towards energy conservation.</title>
        <authorList>
            <person name="Gilmore S.P."/>
            <person name="Henske J.K."/>
            <person name="Sexton J.A."/>
            <person name="Solomon K.V."/>
            <person name="Seppala S."/>
            <person name="Yoo J.I."/>
            <person name="Huyett L.M."/>
            <person name="Pressman A."/>
            <person name="Cogan J.Z."/>
            <person name="Kivenson V."/>
            <person name="Peng X."/>
            <person name="Tan Y."/>
            <person name="Valentine D.L."/>
            <person name="O'Malley M.A."/>
        </authorList>
    </citation>
    <scope>NUCLEOTIDE SEQUENCE [LARGE SCALE GENOMIC DNA]</scope>
    <source>
        <strain evidence="2 3">M.o.H.</strain>
    </source>
</reference>
<dbReference type="Proteomes" id="UP000217784">
    <property type="component" value="Unassembled WGS sequence"/>
</dbReference>
<gene>
    <name evidence="2" type="ORF">ASJ80_09760</name>
</gene>
<comment type="caution">
    <text evidence="2">The sequence shown here is derived from an EMBL/GenBank/DDBJ whole genome shotgun (WGS) entry which is preliminary data.</text>
</comment>
<proteinExistence type="predicted"/>
<protein>
    <submittedName>
        <fullName evidence="2">Uncharacterized protein</fullName>
    </submittedName>
</protein>
<name>A0A2A2H823_METBR</name>
<dbReference type="OrthoDB" id="69435at2157"/>
<feature type="compositionally biased region" description="Basic and acidic residues" evidence="1">
    <location>
        <begin position="70"/>
        <end position="81"/>
    </location>
</feature>
<dbReference type="EMBL" id="LMVM01000006">
    <property type="protein sequence ID" value="PAV05403.1"/>
    <property type="molecule type" value="Genomic_DNA"/>
</dbReference>
<evidence type="ECO:0000313" key="2">
    <source>
        <dbReference type="EMBL" id="PAV05403.1"/>
    </source>
</evidence>
<accession>A0A2A2H823</accession>
<sequence>MTDNDKLAPIEARANDILKNHNGVYLEKRLYTTLKKEFSNLSRADFREVINKLLYEDYVLEHGLIRPMTDKKATKSDETYSKGKLSGKGASKPQRIPGKREI</sequence>
<dbReference type="RefSeq" id="WP_069584543.1">
    <property type="nucleotide sequence ID" value="NZ_LMVM01000006.1"/>
</dbReference>
<evidence type="ECO:0000313" key="3">
    <source>
        <dbReference type="Proteomes" id="UP000217784"/>
    </source>
</evidence>
<evidence type="ECO:0000256" key="1">
    <source>
        <dbReference type="SAM" id="MobiDB-lite"/>
    </source>
</evidence>
<dbReference type="AlphaFoldDB" id="A0A2A2H823"/>
<feature type="compositionally biased region" description="Low complexity" evidence="1">
    <location>
        <begin position="82"/>
        <end position="92"/>
    </location>
</feature>
<organism evidence="2 3">
    <name type="scientific">Methanobacterium bryantii</name>
    <dbReference type="NCBI Taxonomy" id="2161"/>
    <lineage>
        <taxon>Archaea</taxon>
        <taxon>Methanobacteriati</taxon>
        <taxon>Methanobacteriota</taxon>
        <taxon>Methanomada group</taxon>
        <taxon>Methanobacteria</taxon>
        <taxon>Methanobacteriales</taxon>
        <taxon>Methanobacteriaceae</taxon>
        <taxon>Methanobacterium</taxon>
    </lineage>
</organism>
<feature type="region of interest" description="Disordered" evidence="1">
    <location>
        <begin position="70"/>
        <end position="102"/>
    </location>
</feature>
<keyword evidence="3" id="KW-1185">Reference proteome</keyword>